<comment type="caution">
    <text evidence="1">The sequence shown here is derived from an EMBL/GenBank/DDBJ whole genome shotgun (WGS) entry which is preliminary data.</text>
</comment>
<organism evidence="1 2">
    <name type="scientific">Rhodococcus baikonurensis</name>
    <dbReference type="NCBI Taxonomy" id="172041"/>
    <lineage>
        <taxon>Bacteria</taxon>
        <taxon>Bacillati</taxon>
        <taxon>Actinomycetota</taxon>
        <taxon>Actinomycetes</taxon>
        <taxon>Mycobacteriales</taxon>
        <taxon>Nocardiaceae</taxon>
        <taxon>Rhodococcus</taxon>
        <taxon>Rhodococcus erythropolis group</taxon>
    </lineage>
</organism>
<name>A0ABV5XN73_9NOCA</name>
<dbReference type="EMBL" id="JBHMAS010000080">
    <property type="protein sequence ID" value="MFB9783879.1"/>
    <property type="molecule type" value="Genomic_DNA"/>
</dbReference>
<evidence type="ECO:0000313" key="2">
    <source>
        <dbReference type="Proteomes" id="UP001589587"/>
    </source>
</evidence>
<keyword evidence="2" id="KW-1185">Reference proteome</keyword>
<dbReference type="Proteomes" id="UP001589587">
    <property type="component" value="Unassembled WGS sequence"/>
</dbReference>
<sequence>MFVFLESEMIRIVDTDWVRAAQYVDDHLPRALELTGYRSAPDDMPSATPHERATIPYLGGLFANRLPLATATESSRIADAVTAARLYARGIRDGHLDHLHAESGGHERNLELLFQDLARCTYSGAAVLVARDQALDYVKGELQDAALEQFSEIATTAANNAYDFAVNLISGFGN</sequence>
<proteinExistence type="predicted"/>
<evidence type="ECO:0000313" key="1">
    <source>
        <dbReference type="EMBL" id="MFB9783879.1"/>
    </source>
</evidence>
<gene>
    <name evidence="1" type="ORF">ACFFQ6_29700</name>
</gene>
<protein>
    <submittedName>
        <fullName evidence="1">Uncharacterized protein</fullName>
    </submittedName>
</protein>
<reference evidence="1 2" key="1">
    <citation type="submission" date="2024-09" db="EMBL/GenBank/DDBJ databases">
        <authorList>
            <person name="Sun Q."/>
            <person name="Mori K."/>
        </authorList>
    </citation>
    <scope>NUCLEOTIDE SEQUENCE [LARGE SCALE GENOMIC DNA]</scope>
    <source>
        <strain evidence="1 2">JCM 11411</strain>
    </source>
</reference>
<accession>A0ABV5XN73</accession>